<name>A0AAN6ITJ6_EXODE</name>
<dbReference type="AlphaFoldDB" id="A0AAN6ITJ6"/>
<evidence type="ECO:0000313" key="1">
    <source>
        <dbReference type="EMBL" id="KAJ8989788.1"/>
    </source>
</evidence>
<reference evidence="1" key="1">
    <citation type="submission" date="2023-01" db="EMBL/GenBank/DDBJ databases">
        <title>Exophiala dermititidis isolated from Cystic Fibrosis Patient.</title>
        <authorList>
            <person name="Kurbessoian T."/>
            <person name="Crocker A."/>
            <person name="Murante D."/>
            <person name="Hogan D.A."/>
            <person name="Stajich J.E."/>
        </authorList>
    </citation>
    <scope>NUCLEOTIDE SEQUENCE</scope>
    <source>
        <strain evidence="1">Ex8</strain>
    </source>
</reference>
<gene>
    <name evidence="1" type="ORF">HRR80_006507</name>
</gene>
<proteinExistence type="predicted"/>
<accession>A0AAN6ITJ6</accession>
<comment type="caution">
    <text evidence="1">The sequence shown here is derived from an EMBL/GenBank/DDBJ whole genome shotgun (WGS) entry which is preliminary data.</text>
</comment>
<protein>
    <submittedName>
        <fullName evidence="1">Uncharacterized protein</fullName>
    </submittedName>
</protein>
<evidence type="ECO:0000313" key="2">
    <source>
        <dbReference type="Proteomes" id="UP001161757"/>
    </source>
</evidence>
<sequence length="101" mass="12031">MFWSGDRVAEGKTPTRRLGRKHFGRVEDLTGSRQARRTMTGAVRRMRVPRNLSSRGKNDYGDQYRAAERAVMRVEDAQWQNRRWKRVRRRWLTTVSDQLPV</sequence>
<dbReference type="Proteomes" id="UP001161757">
    <property type="component" value="Unassembled WGS sequence"/>
</dbReference>
<dbReference type="EMBL" id="JAJGCB010000013">
    <property type="protein sequence ID" value="KAJ8989788.1"/>
    <property type="molecule type" value="Genomic_DNA"/>
</dbReference>
<organism evidence="1 2">
    <name type="scientific">Exophiala dermatitidis</name>
    <name type="common">Black yeast-like fungus</name>
    <name type="synonym">Wangiella dermatitidis</name>
    <dbReference type="NCBI Taxonomy" id="5970"/>
    <lineage>
        <taxon>Eukaryota</taxon>
        <taxon>Fungi</taxon>
        <taxon>Dikarya</taxon>
        <taxon>Ascomycota</taxon>
        <taxon>Pezizomycotina</taxon>
        <taxon>Eurotiomycetes</taxon>
        <taxon>Chaetothyriomycetidae</taxon>
        <taxon>Chaetothyriales</taxon>
        <taxon>Herpotrichiellaceae</taxon>
        <taxon>Exophiala</taxon>
    </lineage>
</organism>